<dbReference type="Pfam" id="PF00899">
    <property type="entry name" value="ThiF"/>
    <property type="match status" value="1"/>
</dbReference>
<dbReference type="Proteomes" id="UP001497533">
    <property type="component" value="Chromosome"/>
</dbReference>
<dbReference type="NCBIfam" id="NF004281">
    <property type="entry name" value="PRK05690.1"/>
    <property type="match status" value="1"/>
</dbReference>
<dbReference type="InterPro" id="IPR035985">
    <property type="entry name" value="Ubiquitin-activating_enz"/>
</dbReference>
<gene>
    <name evidence="2" type="primary">thiF</name>
    <name evidence="2" type="ORF">PRHACTZTBTEA_124</name>
</gene>
<accession>A0ABM9NNK0</accession>
<proteinExistence type="predicted"/>
<dbReference type="PANTHER" id="PTHR10953:SF240">
    <property type="entry name" value="SULFUR CARRIER PROTEIN THIS ADENYLYLTRANSFERASE"/>
    <property type="match status" value="1"/>
</dbReference>
<dbReference type="Gene3D" id="3.40.50.720">
    <property type="entry name" value="NAD(P)-binding Rossmann-like Domain"/>
    <property type="match status" value="1"/>
</dbReference>
<protein>
    <submittedName>
        <fullName evidence="2">Sulfur carrier protein ThiS adenylyltransferase</fullName>
        <ecNumber evidence="2">2.7.7.73</ecNumber>
    </submittedName>
</protein>
<dbReference type="EC" id="2.7.7.73" evidence="2"/>
<sequence length="253" mass="28181">MLTDHEFMRYSRQVLLDDIDVQGQEKLKNSKVLIVGLGGLGSPVSLYLAGAGVGNLWIADYDNLHLSNLQRQILYDTKNISKSKVELAANRLYELNPLININILHQKLFFESLLSIAKKVDLIVDCSDNMITRHDINSVCVMTKTTLVSGSAIGFSGQLIILEPPFNYGCYACLYPNKDDIELNCRMSGILGPVVGIIGSLQALETIKLLIGFPSVLSGKIFLFDAKQQKWNKLQLSISFKCPVCQEKNERNN</sequence>
<dbReference type="InterPro" id="IPR000594">
    <property type="entry name" value="ThiF_NAD_FAD-bd"/>
</dbReference>
<evidence type="ECO:0000259" key="1">
    <source>
        <dbReference type="Pfam" id="PF00899"/>
    </source>
</evidence>
<keyword evidence="2" id="KW-0808">Transferase</keyword>
<dbReference type="PANTHER" id="PTHR10953">
    <property type="entry name" value="UBIQUITIN-ACTIVATING ENZYME E1"/>
    <property type="match status" value="1"/>
</dbReference>
<feature type="domain" description="THIF-type NAD/FAD binding fold" evidence="1">
    <location>
        <begin position="10"/>
        <end position="237"/>
    </location>
</feature>
<dbReference type="RefSeq" id="WP_341765112.1">
    <property type="nucleotide sequence ID" value="NZ_OZ034688.1"/>
</dbReference>
<evidence type="ECO:0000313" key="2">
    <source>
        <dbReference type="EMBL" id="CAL1329056.1"/>
    </source>
</evidence>
<evidence type="ECO:0000313" key="3">
    <source>
        <dbReference type="Proteomes" id="UP001497533"/>
    </source>
</evidence>
<keyword evidence="2" id="KW-0548">Nucleotidyltransferase</keyword>
<dbReference type="EMBL" id="OZ034688">
    <property type="protein sequence ID" value="CAL1329056.1"/>
    <property type="molecule type" value="Genomic_DNA"/>
</dbReference>
<dbReference type="GO" id="GO:0016779">
    <property type="term" value="F:nucleotidyltransferase activity"/>
    <property type="evidence" value="ECO:0007669"/>
    <property type="project" value="UniProtKB-KW"/>
</dbReference>
<name>A0ABM9NNK0_9GAMM</name>
<dbReference type="CDD" id="cd00757">
    <property type="entry name" value="ThiF_MoeB_HesA_family"/>
    <property type="match status" value="1"/>
</dbReference>
<keyword evidence="3" id="KW-1185">Reference proteome</keyword>
<dbReference type="InterPro" id="IPR045886">
    <property type="entry name" value="ThiF/MoeB/HesA"/>
</dbReference>
<organism evidence="2 3">
    <name type="scientific">Candidatus Providencia siddallii</name>
    <dbReference type="NCBI Taxonomy" id="1715285"/>
    <lineage>
        <taxon>Bacteria</taxon>
        <taxon>Pseudomonadati</taxon>
        <taxon>Pseudomonadota</taxon>
        <taxon>Gammaproteobacteria</taxon>
        <taxon>Enterobacterales</taxon>
        <taxon>Morganellaceae</taxon>
        <taxon>Providencia</taxon>
    </lineage>
</organism>
<dbReference type="SUPFAM" id="SSF69572">
    <property type="entry name" value="Activating enzymes of the ubiquitin-like proteins"/>
    <property type="match status" value="1"/>
</dbReference>
<reference evidence="2" key="1">
    <citation type="submission" date="2024-04" db="EMBL/GenBank/DDBJ databases">
        <authorList>
            <person name="Manzano-Marin A."/>
            <person name="Manzano-Marin A."/>
            <person name="Alejandro Manzano Marin A."/>
        </authorList>
    </citation>
    <scope>NUCLEOTIDE SEQUENCE [LARGE SCALE GENOMIC DNA]</scope>
    <source>
        <strain evidence="2">TABTEA</strain>
    </source>
</reference>